<dbReference type="EMBL" id="CABIKO010000282">
    <property type="protein sequence ID" value="VVA33328.1"/>
    <property type="molecule type" value="Genomic_DNA"/>
</dbReference>
<sequence length="100" mass="11954">MQQLQRENRDLERRLVNMLMYISGGMKKKKKAEKEDEGHKEAEHEEHVENEKKKIVSNDEGEKQGDDDKIENVGNGEHKEKEDREIEDVEKWTVMERRGY</sequence>
<proteinExistence type="predicted"/>
<organism evidence="2 3">
    <name type="scientific">Prunus dulcis</name>
    <name type="common">Almond</name>
    <name type="synonym">Amygdalus dulcis</name>
    <dbReference type="NCBI Taxonomy" id="3755"/>
    <lineage>
        <taxon>Eukaryota</taxon>
        <taxon>Viridiplantae</taxon>
        <taxon>Streptophyta</taxon>
        <taxon>Embryophyta</taxon>
        <taxon>Tracheophyta</taxon>
        <taxon>Spermatophyta</taxon>
        <taxon>Magnoliopsida</taxon>
        <taxon>eudicotyledons</taxon>
        <taxon>Gunneridae</taxon>
        <taxon>Pentapetalae</taxon>
        <taxon>rosids</taxon>
        <taxon>fabids</taxon>
        <taxon>Rosales</taxon>
        <taxon>Rosaceae</taxon>
        <taxon>Amygdaloideae</taxon>
        <taxon>Amygdaleae</taxon>
        <taxon>Prunus</taxon>
    </lineage>
</organism>
<name>A0A5E4G144_PRUDU</name>
<feature type="compositionally biased region" description="Basic and acidic residues" evidence="1">
    <location>
        <begin position="32"/>
        <end position="85"/>
    </location>
</feature>
<accession>A0A5E4G144</accession>
<feature type="region of interest" description="Disordered" evidence="1">
    <location>
        <begin position="23"/>
        <end position="85"/>
    </location>
</feature>
<gene>
    <name evidence="2" type="ORF">ALMOND_2B020878</name>
</gene>
<protein>
    <submittedName>
        <fullName evidence="2">Uncharacterized protein</fullName>
    </submittedName>
</protein>
<dbReference type="Gramene" id="VVA33328">
    <property type="protein sequence ID" value="VVA33328"/>
    <property type="gene ID" value="Prudul26B020878"/>
</dbReference>
<dbReference type="InParanoid" id="A0A5E4G144"/>
<evidence type="ECO:0000256" key="1">
    <source>
        <dbReference type="SAM" id="MobiDB-lite"/>
    </source>
</evidence>
<dbReference type="Proteomes" id="UP000327085">
    <property type="component" value="Chromosome 3"/>
</dbReference>
<reference evidence="3" key="1">
    <citation type="journal article" date="2020" name="Plant J.">
        <title>Transposons played a major role in the diversification between the closely related almond and peach genomes: results from the almond genome sequence.</title>
        <authorList>
            <person name="Alioto T."/>
            <person name="Alexiou K.G."/>
            <person name="Bardil A."/>
            <person name="Barteri F."/>
            <person name="Castanera R."/>
            <person name="Cruz F."/>
            <person name="Dhingra A."/>
            <person name="Duval H."/>
            <person name="Fernandez I Marti A."/>
            <person name="Frias L."/>
            <person name="Galan B."/>
            <person name="Garcia J.L."/>
            <person name="Howad W."/>
            <person name="Gomez-Garrido J."/>
            <person name="Gut M."/>
            <person name="Julca I."/>
            <person name="Morata J."/>
            <person name="Puigdomenech P."/>
            <person name="Ribeca P."/>
            <person name="Rubio Cabetas M.J."/>
            <person name="Vlasova A."/>
            <person name="Wirthensohn M."/>
            <person name="Garcia-Mas J."/>
            <person name="Gabaldon T."/>
            <person name="Casacuberta J.M."/>
            <person name="Arus P."/>
        </authorList>
    </citation>
    <scope>NUCLEOTIDE SEQUENCE [LARGE SCALE GENOMIC DNA]</scope>
    <source>
        <strain evidence="3">cv. Texas</strain>
    </source>
</reference>
<evidence type="ECO:0000313" key="3">
    <source>
        <dbReference type="Proteomes" id="UP000327085"/>
    </source>
</evidence>
<evidence type="ECO:0000313" key="2">
    <source>
        <dbReference type="EMBL" id="VVA33328.1"/>
    </source>
</evidence>
<dbReference type="AlphaFoldDB" id="A0A5E4G144"/>